<sequence length="227" mass="26694">MSLTPLHKGKHTLTANAEQLMRYPEIFFWGAEKRLLNIVENYLKLPVAYDSLSYYYSIADGKDLGPRKWHRDKEDWKMVKIGIYLNDVDEYGGPFECVYPEINKFLHQTVQPKYRVMKHQELQQHLPDPKSNWFTSCTGSAGTVVFVDTAMYYHRGKPPIAMDRAALFFGYFSRRPKNPYFCGRSPLSRNQLHYLSEFLPPDLYDYVNWKDSLPGIGRWIPKNRLKV</sequence>
<dbReference type="Gene3D" id="2.60.120.620">
    <property type="entry name" value="q2cbj1_9rhob like domain"/>
    <property type="match status" value="1"/>
</dbReference>
<dbReference type="AlphaFoldDB" id="A0AAW9PTS9"/>
<name>A0AAW9PTS9_9CYAN</name>
<protein>
    <recommendedName>
        <fullName evidence="3">Phytanoyl-CoA dioxygenase</fullName>
    </recommendedName>
</protein>
<accession>A0AAW9PTS9</accession>
<keyword evidence="2" id="KW-1185">Reference proteome</keyword>
<evidence type="ECO:0000313" key="1">
    <source>
        <dbReference type="EMBL" id="MEE3715428.1"/>
    </source>
</evidence>
<evidence type="ECO:0008006" key="3">
    <source>
        <dbReference type="Google" id="ProtNLM"/>
    </source>
</evidence>
<gene>
    <name evidence="1" type="ORF">V2H45_01565</name>
</gene>
<organism evidence="1 2">
    <name type="scientific">Tumidithrix elongata BACA0141</name>
    <dbReference type="NCBI Taxonomy" id="2716417"/>
    <lineage>
        <taxon>Bacteria</taxon>
        <taxon>Bacillati</taxon>
        <taxon>Cyanobacteriota</taxon>
        <taxon>Cyanophyceae</taxon>
        <taxon>Pseudanabaenales</taxon>
        <taxon>Pseudanabaenaceae</taxon>
        <taxon>Tumidithrix</taxon>
        <taxon>Tumidithrix elongata</taxon>
    </lineage>
</organism>
<dbReference type="SUPFAM" id="SSF51197">
    <property type="entry name" value="Clavaminate synthase-like"/>
    <property type="match status" value="1"/>
</dbReference>
<dbReference type="RefSeq" id="WP_330481849.1">
    <property type="nucleotide sequence ID" value="NZ_JAZBJZ010000003.1"/>
</dbReference>
<dbReference type="Proteomes" id="UP001333818">
    <property type="component" value="Unassembled WGS sequence"/>
</dbReference>
<dbReference type="EMBL" id="JAZBJZ010000003">
    <property type="protein sequence ID" value="MEE3715428.1"/>
    <property type="molecule type" value="Genomic_DNA"/>
</dbReference>
<evidence type="ECO:0000313" key="2">
    <source>
        <dbReference type="Proteomes" id="UP001333818"/>
    </source>
</evidence>
<proteinExistence type="predicted"/>
<reference evidence="1" key="1">
    <citation type="submission" date="2024-01" db="EMBL/GenBank/DDBJ databases">
        <title>Bank of Algae and Cyanobacteria of the Azores (BACA) strain genomes.</title>
        <authorList>
            <person name="Luz R."/>
            <person name="Cordeiro R."/>
            <person name="Fonseca A."/>
            <person name="Goncalves V."/>
        </authorList>
    </citation>
    <scope>NUCLEOTIDE SEQUENCE</scope>
    <source>
        <strain evidence="1">BACA0141</strain>
    </source>
</reference>
<comment type="caution">
    <text evidence="1">The sequence shown here is derived from an EMBL/GenBank/DDBJ whole genome shotgun (WGS) entry which is preliminary data.</text>
</comment>